<gene>
    <name evidence="2" type="ORF">OJ996_05100</name>
</gene>
<evidence type="ECO:0000313" key="3">
    <source>
        <dbReference type="Proteomes" id="UP001165653"/>
    </source>
</evidence>
<protein>
    <submittedName>
        <fullName evidence="2">Alpha/beta hydrolase</fullName>
    </submittedName>
</protein>
<dbReference type="InterPro" id="IPR029058">
    <property type="entry name" value="AB_hydrolase_fold"/>
</dbReference>
<dbReference type="EMBL" id="JAPDDR010000002">
    <property type="protein sequence ID" value="MCW1912938.1"/>
    <property type="molecule type" value="Genomic_DNA"/>
</dbReference>
<feature type="domain" description="AB hydrolase-1" evidence="1">
    <location>
        <begin position="24"/>
        <end position="273"/>
    </location>
</feature>
<dbReference type="Gene3D" id="3.40.50.1820">
    <property type="entry name" value="alpha/beta hydrolase"/>
    <property type="match status" value="1"/>
</dbReference>
<sequence length="291" mass="31899">MVERPDGSQLRIYCYGDPDGEPLVATHGWGLSSEAWNYLKREIPHGCRLIVWDLPGLGESKGPVTGDYSLAKMAMDLDAVMAFAGKPCTLVGHSIGGMIIQTYMQTFPEKLRVRVRGAILVHTTPVDPVKTTSGSSYLLPLEGPLLAPLMRITIALSPLVRVLNWLSYANGSTHLTTKFSSFAGHESWQQVDFAARFTPRASPAVLAAGMLEMMRYDALTALPTVKVPVAVIAGNRDSTTLPEASGLIYGSIEGAVLHTLTPAKHLGYIERHASFHQLLREFWRDRRMEIG</sequence>
<dbReference type="Pfam" id="PF12697">
    <property type="entry name" value="Abhydrolase_6"/>
    <property type="match status" value="1"/>
</dbReference>
<organism evidence="2 3">
    <name type="scientific">Luteolibacter rhizosphaerae</name>
    <dbReference type="NCBI Taxonomy" id="2989719"/>
    <lineage>
        <taxon>Bacteria</taxon>
        <taxon>Pseudomonadati</taxon>
        <taxon>Verrucomicrobiota</taxon>
        <taxon>Verrucomicrobiia</taxon>
        <taxon>Verrucomicrobiales</taxon>
        <taxon>Verrucomicrobiaceae</taxon>
        <taxon>Luteolibacter</taxon>
    </lineage>
</organism>
<dbReference type="GO" id="GO:0016787">
    <property type="term" value="F:hydrolase activity"/>
    <property type="evidence" value="ECO:0007669"/>
    <property type="project" value="UniProtKB-KW"/>
</dbReference>
<dbReference type="RefSeq" id="WP_264511863.1">
    <property type="nucleotide sequence ID" value="NZ_JAPDDR010000002.1"/>
</dbReference>
<dbReference type="Proteomes" id="UP001165653">
    <property type="component" value="Unassembled WGS sequence"/>
</dbReference>
<dbReference type="PANTHER" id="PTHR43798">
    <property type="entry name" value="MONOACYLGLYCEROL LIPASE"/>
    <property type="match status" value="1"/>
</dbReference>
<dbReference type="InterPro" id="IPR000073">
    <property type="entry name" value="AB_hydrolase_1"/>
</dbReference>
<dbReference type="SUPFAM" id="SSF53474">
    <property type="entry name" value="alpha/beta-Hydrolases"/>
    <property type="match status" value="1"/>
</dbReference>
<keyword evidence="3" id="KW-1185">Reference proteome</keyword>
<keyword evidence="2" id="KW-0378">Hydrolase</keyword>
<reference evidence="2" key="1">
    <citation type="submission" date="2022-10" db="EMBL/GenBank/DDBJ databases">
        <title>Luteolibacter sp. GHJ8, whole genome shotgun sequencing project.</title>
        <authorList>
            <person name="Zhao G."/>
            <person name="Shen L."/>
        </authorList>
    </citation>
    <scope>NUCLEOTIDE SEQUENCE</scope>
    <source>
        <strain evidence="2">GHJ8</strain>
    </source>
</reference>
<name>A0ABT3FZC4_9BACT</name>
<evidence type="ECO:0000259" key="1">
    <source>
        <dbReference type="Pfam" id="PF12697"/>
    </source>
</evidence>
<evidence type="ECO:0000313" key="2">
    <source>
        <dbReference type="EMBL" id="MCW1912938.1"/>
    </source>
</evidence>
<accession>A0ABT3FZC4</accession>
<dbReference type="InterPro" id="IPR050266">
    <property type="entry name" value="AB_hydrolase_sf"/>
</dbReference>
<comment type="caution">
    <text evidence="2">The sequence shown here is derived from an EMBL/GenBank/DDBJ whole genome shotgun (WGS) entry which is preliminary data.</text>
</comment>
<proteinExistence type="predicted"/>